<evidence type="ECO:0000256" key="1">
    <source>
        <dbReference type="SAM" id="SignalP"/>
    </source>
</evidence>
<dbReference type="InterPro" id="IPR029063">
    <property type="entry name" value="SAM-dependent_MTases_sf"/>
</dbReference>
<feature type="signal peptide" evidence="1">
    <location>
        <begin position="1"/>
        <end position="23"/>
    </location>
</feature>
<gene>
    <name evidence="2" type="primary">Necator_chrIII.g9342</name>
    <name evidence="2" type="ORF">RB195_008577</name>
</gene>
<dbReference type="PANTHER" id="PTHR14614:SF132">
    <property type="entry name" value="PROTEIN-LYSINE METHYLTRANSFERASE C42C1.13"/>
    <property type="match status" value="1"/>
</dbReference>
<dbReference type="SUPFAM" id="SSF53335">
    <property type="entry name" value="S-adenosyl-L-methionine-dependent methyltransferases"/>
    <property type="match status" value="1"/>
</dbReference>
<reference evidence="2 3" key="1">
    <citation type="submission" date="2023-08" db="EMBL/GenBank/DDBJ databases">
        <title>A Necator americanus chromosomal reference genome.</title>
        <authorList>
            <person name="Ilik V."/>
            <person name="Petrzelkova K.J."/>
            <person name="Pardy F."/>
            <person name="Fuh T."/>
            <person name="Niatou-Singa F.S."/>
            <person name="Gouil Q."/>
            <person name="Baker L."/>
            <person name="Ritchie M.E."/>
            <person name="Jex A.R."/>
            <person name="Gazzola D."/>
            <person name="Li H."/>
            <person name="Toshio Fujiwara R."/>
            <person name="Zhan B."/>
            <person name="Aroian R.V."/>
            <person name="Pafco B."/>
            <person name="Schwarz E.M."/>
        </authorList>
    </citation>
    <scope>NUCLEOTIDE SEQUENCE [LARGE SCALE GENOMIC DNA]</scope>
    <source>
        <strain evidence="2 3">Aroian</strain>
        <tissue evidence="2">Whole animal</tissue>
    </source>
</reference>
<dbReference type="PANTHER" id="PTHR14614">
    <property type="entry name" value="HEPATOCELLULAR CARCINOMA-ASSOCIATED ANTIGEN"/>
    <property type="match status" value="1"/>
</dbReference>
<protein>
    <recommendedName>
        <fullName evidence="4">Methyltransferase small domain protein</fullName>
    </recommendedName>
</protein>
<evidence type="ECO:0008006" key="4">
    <source>
        <dbReference type="Google" id="ProtNLM"/>
    </source>
</evidence>
<dbReference type="Gene3D" id="3.40.50.150">
    <property type="entry name" value="Vaccinia Virus protein VP39"/>
    <property type="match status" value="1"/>
</dbReference>
<organism evidence="2 3">
    <name type="scientific">Necator americanus</name>
    <name type="common">Human hookworm</name>
    <dbReference type="NCBI Taxonomy" id="51031"/>
    <lineage>
        <taxon>Eukaryota</taxon>
        <taxon>Metazoa</taxon>
        <taxon>Ecdysozoa</taxon>
        <taxon>Nematoda</taxon>
        <taxon>Chromadorea</taxon>
        <taxon>Rhabditida</taxon>
        <taxon>Rhabditina</taxon>
        <taxon>Rhabditomorpha</taxon>
        <taxon>Strongyloidea</taxon>
        <taxon>Ancylostomatidae</taxon>
        <taxon>Bunostominae</taxon>
        <taxon>Necator</taxon>
    </lineage>
</organism>
<dbReference type="Proteomes" id="UP001303046">
    <property type="component" value="Unassembled WGS sequence"/>
</dbReference>
<keyword evidence="1" id="KW-0732">Signal</keyword>
<dbReference type="EMBL" id="JAVFWL010000003">
    <property type="protein sequence ID" value="KAK6740190.1"/>
    <property type="molecule type" value="Genomic_DNA"/>
</dbReference>
<evidence type="ECO:0000313" key="2">
    <source>
        <dbReference type="EMBL" id="KAK6740190.1"/>
    </source>
</evidence>
<dbReference type="CDD" id="cd02440">
    <property type="entry name" value="AdoMet_MTases"/>
    <property type="match status" value="1"/>
</dbReference>
<name>A0ABR1CRX7_NECAM</name>
<dbReference type="InterPro" id="IPR019410">
    <property type="entry name" value="Methyltransf_16"/>
</dbReference>
<dbReference type="Pfam" id="PF10294">
    <property type="entry name" value="Methyltransf_16"/>
    <property type="match status" value="1"/>
</dbReference>
<sequence length="235" mass="26735">MRANAVILVSTVIMTSSTTNAQALVVYDDNQTPLKRFAEREKHLEIGPFKIRLQQNWNENGVAGVLWDSAIVLSEYLVRNDVVRGRRVLELGAGTGLPSIVAAKLFARHVTATDQPMALPLLNKNIKSNLGQDQLSAVTVLPLDWTNVPAGEQLTFDVILGADLVYNERVFEDLRRIMKRLINGDTVMLMASKIRYPKDKRFYDTLEDEFSVRRVYYDHATDVVLYRITRKREDL</sequence>
<evidence type="ECO:0000313" key="3">
    <source>
        <dbReference type="Proteomes" id="UP001303046"/>
    </source>
</evidence>
<comment type="caution">
    <text evidence="2">The sequence shown here is derived from an EMBL/GenBank/DDBJ whole genome shotgun (WGS) entry which is preliminary data.</text>
</comment>
<accession>A0ABR1CRX7</accession>
<proteinExistence type="predicted"/>
<feature type="chain" id="PRO_5047048590" description="Methyltransferase small domain protein" evidence="1">
    <location>
        <begin position="24"/>
        <end position="235"/>
    </location>
</feature>
<keyword evidence="3" id="KW-1185">Reference proteome</keyword>